<evidence type="ECO:0008006" key="4">
    <source>
        <dbReference type="Google" id="ProtNLM"/>
    </source>
</evidence>
<protein>
    <recommendedName>
        <fullName evidence="4">PDGLE domain-containing protein</fullName>
    </recommendedName>
</protein>
<keyword evidence="1" id="KW-1133">Transmembrane helix</keyword>
<reference evidence="2 3" key="1">
    <citation type="submission" date="2018-01" db="EMBL/GenBank/DDBJ databases">
        <title>The draft genome sequence of Halioglobus japonicus S1-36.</title>
        <authorList>
            <person name="Du Z.-J."/>
            <person name="Shi M.-J."/>
        </authorList>
    </citation>
    <scope>NUCLEOTIDE SEQUENCE [LARGE SCALE GENOMIC DNA]</scope>
    <source>
        <strain evidence="2 3">S1-36</strain>
    </source>
</reference>
<keyword evidence="1" id="KW-0472">Membrane</keyword>
<dbReference type="Proteomes" id="UP000235162">
    <property type="component" value="Unassembled WGS sequence"/>
</dbReference>
<gene>
    <name evidence="2" type="ORF">C0029_10620</name>
</gene>
<evidence type="ECO:0000256" key="1">
    <source>
        <dbReference type="SAM" id="Phobius"/>
    </source>
</evidence>
<proteinExistence type="predicted"/>
<keyword evidence="3" id="KW-1185">Reference proteome</keyword>
<evidence type="ECO:0000313" key="3">
    <source>
        <dbReference type="Proteomes" id="UP000235162"/>
    </source>
</evidence>
<sequence length="107" mass="12077">MLVAKRKRRLLLYAMLVGLLAPFAYIFFASEGQHVNEAALEPQLMDSLPPRELEGYVSDRMLPMTLPQKLWASAVVSVEFWKIYLTSSVVVGLVVWGALLLIVKRES</sequence>
<dbReference type="EMBL" id="PKUR01000002">
    <property type="protein sequence ID" value="PLW86822.1"/>
    <property type="molecule type" value="Genomic_DNA"/>
</dbReference>
<name>A0AAP8SNN7_9GAMM</name>
<keyword evidence="1" id="KW-0812">Transmembrane</keyword>
<accession>A0AAP8SNN7</accession>
<comment type="caution">
    <text evidence="2">The sequence shown here is derived from an EMBL/GenBank/DDBJ whole genome shotgun (WGS) entry which is preliminary data.</text>
</comment>
<feature type="transmembrane region" description="Helical" evidence="1">
    <location>
        <begin position="83"/>
        <end position="103"/>
    </location>
</feature>
<evidence type="ECO:0000313" key="2">
    <source>
        <dbReference type="EMBL" id="PLW86822.1"/>
    </source>
</evidence>
<organism evidence="2 3">
    <name type="scientific">Halioglobus japonicus</name>
    <dbReference type="NCBI Taxonomy" id="930805"/>
    <lineage>
        <taxon>Bacteria</taxon>
        <taxon>Pseudomonadati</taxon>
        <taxon>Pseudomonadota</taxon>
        <taxon>Gammaproteobacteria</taxon>
        <taxon>Cellvibrionales</taxon>
        <taxon>Halieaceae</taxon>
        <taxon>Halioglobus</taxon>
    </lineage>
</organism>
<dbReference type="AlphaFoldDB" id="A0AAP8SNN7"/>